<keyword evidence="1" id="KW-0805">Transcription regulation</keyword>
<dbReference type="PANTHER" id="PTHR30154">
    <property type="entry name" value="LEUCINE-RESPONSIVE REGULATORY PROTEIN"/>
    <property type="match status" value="1"/>
</dbReference>
<protein>
    <submittedName>
        <fullName evidence="5">AsnC family transcriptional regulator</fullName>
    </submittedName>
</protein>
<dbReference type="SUPFAM" id="SSF46785">
    <property type="entry name" value="Winged helix' DNA-binding domain"/>
    <property type="match status" value="1"/>
</dbReference>
<dbReference type="SMART" id="SM00344">
    <property type="entry name" value="HTH_ASNC"/>
    <property type="match status" value="1"/>
</dbReference>
<dbReference type="EMBL" id="DSTX01000011">
    <property type="protein sequence ID" value="HFK20960.1"/>
    <property type="molecule type" value="Genomic_DNA"/>
</dbReference>
<proteinExistence type="predicted"/>
<evidence type="ECO:0000259" key="4">
    <source>
        <dbReference type="PROSITE" id="PS50956"/>
    </source>
</evidence>
<dbReference type="Pfam" id="PF13404">
    <property type="entry name" value="HTH_AsnC-type"/>
    <property type="match status" value="1"/>
</dbReference>
<organism evidence="5">
    <name type="scientific">Candidatus Methanomethylicus mesodigestus</name>
    <dbReference type="NCBI Taxonomy" id="1867258"/>
    <lineage>
        <taxon>Archaea</taxon>
        <taxon>Thermoproteota</taxon>
        <taxon>Methanosuratincolia</taxon>
        <taxon>Candidatus Methanomethylicales</taxon>
        <taxon>Candidatus Methanomethylicaceae</taxon>
        <taxon>Candidatus Methanomethylicus</taxon>
    </lineage>
</organism>
<dbReference type="GO" id="GO:0005829">
    <property type="term" value="C:cytosol"/>
    <property type="evidence" value="ECO:0007669"/>
    <property type="project" value="TreeGrafter"/>
</dbReference>
<dbReference type="InterPro" id="IPR019888">
    <property type="entry name" value="Tscrpt_reg_AsnC-like"/>
</dbReference>
<dbReference type="InterPro" id="IPR036388">
    <property type="entry name" value="WH-like_DNA-bd_sf"/>
</dbReference>
<dbReference type="AlphaFoldDB" id="A0A7C3ETK4"/>
<dbReference type="PANTHER" id="PTHR30154:SF34">
    <property type="entry name" value="TRANSCRIPTIONAL REGULATOR AZLB"/>
    <property type="match status" value="1"/>
</dbReference>
<keyword evidence="3" id="KW-0804">Transcription</keyword>
<feature type="domain" description="HTH asnC-type" evidence="4">
    <location>
        <begin position="5"/>
        <end position="65"/>
    </location>
</feature>
<keyword evidence="2" id="KW-0238">DNA-binding</keyword>
<dbReference type="InterPro" id="IPR036390">
    <property type="entry name" value="WH_DNA-bd_sf"/>
</dbReference>
<accession>A0A7C3ETK4</accession>
<dbReference type="PROSITE" id="PS50956">
    <property type="entry name" value="HTH_ASNC_2"/>
    <property type="match status" value="1"/>
</dbReference>
<evidence type="ECO:0000256" key="3">
    <source>
        <dbReference type="ARBA" id="ARBA00023163"/>
    </source>
</evidence>
<dbReference type="Gene3D" id="1.10.10.10">
    <property type="entry name" value="Winged helix-like DNA-binding domain superfamily/Winged helix DNA-binding domain"/>
    <property type="match status" value="1"/>
</dbReference>
<evidence type="ECO:0000313" key="5">
    <source>
        <dbReference type="EMBL" id="HFK20960.1"/>
    </source>
</evidence>
<name>A0A7C3ETK4_9CREN</name>
<gene>
    <name evidence="5" type="ORF">ENS19_06760</name>
</gene>
<dbReference type="PRINTS" id="PR00033">
    <property type="entry name" value="HTHASNC"/>
</dbReference>
<dbReference type="GO" id="GO:0043200">
    <property type="term" value="P:response to amino acid"/>
    <property type="evidence" value="ECO:0007669"/>
    <property type="project" value="TreeGrafter"/>
</dbReference>
<dbReference type="InterPro" id="IPR000485">
    <property type="entry name" value="AsnC-type_HTH_dom"/>
</dbReference>
<evidence type="ECO:0000256" key="2">
    <source>
        <dbReference type="ARBA" id="ARBA00023125"/>
    </source>
</evidence>
<evidence type="ECO:0000256" key="1">
    <source>
        <dbReference type="ARBA" id="ARBA00023015"/>
    </source>
</evidence>
<reference evidence="5" key="1">
    <citation type="journal article" date="2020" name="mSystems">
        <title>Genome- and Community-Level Interaction Insights into Carbon Utilization and Element Cycling Functions of Hydrothermarchaeota in Hydrothermal Sediment.</title>
        <authorList>
            <person name="Zhou Z."/>
            <person name="Liu Y."/>
            <person name="Xu W."/>
            <person name="Pan J."/>
            <person name="Luo Z.H."/>
            <person name="Li M."/>
        </authorList>
    </citation>
    <scope>NUCLEOTIDE SEQUENCE [LARGE SCALE GENOMIC DNA]</scope>
    <source>
        <strain evidence="5">SpSt-468</strain>
    </source>
</reference>
<comment type="caution">
    <text evidence="5">The sequence shown here is derived from an EMBL/GenBank/DDBJ whole genome shotgun (WGS) entry which is preliminary data.</text>
</comment>
<sequence length="189" mass="21514">MGRKLDIADMKIISSLQTDARCSITSLARLAGVSRPTVMNKIKRLQKNGLLNLSARTDLVKLNFKLANITVIFESKEKGSEFITRMKSCPRVLQILQMLDGDGYTMLVYAEDGDTLISFVEKLRNLVVGRFSWHRVKPMYGSEFILNIFSEKKEMTPCDVKCSECNYYKEYDCVGCPLSEDYVGRNIEV</sequence>
<dbReference type="GO" id="GO:0043565">
    <property type="term" value="F:sequence-specific DNA binding"/>
    <property type="evidence" value="ECO:0007669"/>
    <property type="project" value="InterPro"/>
</dbReference>